<evidence type="ECO:0000256" key="8">
    <source>
        <dbReference type="ARBA" id="ARBA00022918"/>
    </source>
</evidence>
<evidence type="ECO:0000256" key="6">
    <source>
        <dbReference type="ARBA" id="ARBA00022842"/>
    </source>
</evidence>
<evidence type="ECO:0000256" key="4">
    <source>
        <dbReference type="ARBA" id="ARBA00022759"/>
    </source>
</evidence>
<dbReference type="AlphaFoldDB" id="A0A9Q3HQF4"/>
<keyword evidence="7" id="KW-0229">DNA integration</keyword>
<keyword evidence="9" id="KW-0808">Transferase</keyword>
<evidence type="ECO:0000256" key="1">
    <source>
        <dbReference type="ARBA" id="ARBA00022695"/>
    </source>
</evidence>
<evidence type="ECO:0000256" key="7">
    <source>
        <dbReference type="ARBA" id="ARBA00022908"/>
    </source>
</evidence>
<dbReference type="GO" id="GO:0016787">
    <property type="term" value="F:hydrolase activity"/>
    <property type="evidence" value="ECO:0007669"/>
    <property type="project" value="UniProtKB-KW"/>
</dbReference>
<dbReference type="EMBL" id="AVOT02023746">
    <property type="protein sequence ID" value="MBW0513986.1"/>
    <property type="molecule type" value="Genomic_DNA"/>
</dbReference>
<dbReference type="InterPro" id="IPR057670">
    <property type="entry name" value="SH3_retrovirus"/>
</dbReference>
<organism evidence="12 13">
    <name type="scientific">Austropuccinia psidii MF-1</name>
    <dbReference type="NCBI Taxonomy" id="1389203"/>
    <lineage>
        <taxon>Eukaryota</taxon>
        <taxon>Fungi</taxon>
        <taxon>Dikarya</taxon>
        <taxon>Basidiomycota</taxon>
        <taxon>Pucciniomycotina</taxon>
        <taxon>Pucciniomycetes</taxon>
        <taxon>Pucciniales</taxon>
        <taxon>Sphaerophragmiaceae</taxon>
        <taxon>Austropuccinia</taxon>
    </lineage>
</organism>
<dbReference type="GO" id="GO:0003676">
    <property type="term" value="F:nucleic acid binding"/>
    <property type="evidence" value="ECO:0007669"/>
    <property type="project" value="InterPro"/>
</dbReference>
<keyword evidence="9" id="KW-0239">DNA-directed DNA polymerase</keyword>
<dbReference type="GO" id="GO:0015074">
    <property type="term" value="P:DNA integration"/>
    <property type="evidence" value="ECO:0007669"/>
    <property type="project" value="UniProtKB-KW"/>
</dbReference>
<dbReference type="Gene3D" id="3.30.420.10">
    <property type="entry name" value="Ribonuclease H-like superfamily/Ribonuclease H"/>
    <property type="match status" value="1"/>
</dbReference>
<evidence type="ECO:0000256" key="10">
    <source>
        <dbReference type="ARBA" id="ARBA00023172"/>
    </source>
</evidence>
<dbReference type="GO" id="GO:0046872">
    <property type="term" value="F:metal ion binding"/>
    <property type="evidence" value="ECO:0007669"/>
    <property type="project" value="UniProtKB-KW"/>
</dbReference>
<proteinExistence type="predicted"/>
<keyword evidence="8" id="KW-0695">RNA-directed DNA polymerase</keyword>
<accession>A0A9Q3HQF4</accession>
<dbReference type="GO" id="GO:0003964">
    <property type="term" value="F:RNA-directed DNA polymerase activity"/>
    <property type="evidence" value="ECO:0007669"/>
    <property type="project" value="UniProtKB-KW"/>
</dbReference>
<dbReference type="GO" id="GO:0003887">
    <property type="term" value="F:DNA-directed DNA polymerase activity"/>
    <property type="evidence" value="ECO:0007669"/>
    <property type="project" value="UniProtKB-KW"/>
</dbReference>
<gene>
    <name evidence="12" type="ORF">O181_053701</name>
</gene>
<dbReference type="InterPro" id="IPR039537">
    <property type="entry name" value="Retrotran_Ty1/copia-like"/>
</dbReference>
<keyword evidence="10" id="KW-0233">DNA recombination</keyword>
<dbReference type="PANTHER" id="PTHR42648:SF11">
    <property type="entry name" value="TRANSPOSON TY4-P GAG-POL POLYPROTEIN"/>
    <property type="match status" value="1"/>
</dbReference>
<evidence type="ECO:0000259" key="11">
    <source>
        <dbReference type="Pfam" id="PF25597"/>
    </source>
</evidence>
<name>A0A9Q3HQF4_9BASI</name>
<dbReference type="Proteomes" id="UP000765509">
    <property type="component" value="Unassembled WGS sequence"/>
</dbReference>
<dbReference type="SUPFAM" id="SSF53098">
    <property type="entry name" value="Ribonuclease H-like"/>
    <property type="match status" value="1"/>
</dbReference>
<keyword evidence="6" id="KW-0460">Magnesium</keyword>
<evidence type="ECO:0000313" key="12">
    <source>
        <dbReference type="EMBL" id="MBW0513986.1"/>
    </source>
</evidence>
<sequence length="646" mass="73658">MLLRHKKLYHHCVDATLPIIEDDSRPSAAENRVFNANAETCNLIAGTLYSATFTEIFDDDETMENSNLLWSKCTKCFASSTFNNQAHIWMRFCRITCNGNLLSSISEIRQCLNEVISIKVEVTTNTETLGNPNAILNLLHDVALKEEALHNQNNTQKLALNREVFRSKTIHYCKDGRHNPLASHPAEGRWKLHTELRPEKYKKEVRVDLTIAQELITKTHTHDIKYDKLTVVLDTGASNHMFNEKHFFTNMPISTGCDKFTLSATETGTVKLLDKDGAMWTLKGFLILETKIAIPKEERCLNKVKLNWHDRLGHLHNQGIKKLLPEFEEEDNCGICTVCNFPQIPFQHSFQKTTSLLENIHIDLCGPIQTPSLSGVKYFMILVDQFLGYISIKFLKQKGKAFTHFRNFKVYTEKKLNRKILNITSNGGVIENTRCLLLQSKLPTQYWAEAAATATMLCNLTRKGSKTPYELWHKIYPPIDKLKAFGCKAWVRIPDSERAGRFDAVEWEGIMLGYANQASAYLIVRMTEKSVVISRHVKFDESSFLSLAVDTPSVPMEIPYFIFAGENKEISLEADTGDLTPNSTPEEDVFHDALEELPVRRIKVIGPWHPTLITSNISTDNILPFSQSAHTTMKYELEEVPRNYID</sequence>
<keyword evidence="1" id="KW-0548">Nucleotidyltransferase</keyword>
<dbReference type="OrthoDB" id="4501190at2759"/>
<reference evidence="12" key="1">
    <citation type="submission" date="2021-03" db="EMBL/GenBank/DDBJ databases">
        <title>Draft genome sequence of rust myrtle Austropuccinia psidii MF-1, a brazilian biotype.</title>
        <authorList>
            <person name="Quecine M.C."/>
            <person name="Pachon D.M.R."/>
            <person name="Bonatelli M.L."/>
            <person name="Correr F.H."/>
            <person name="Franceschini L.M."/>
            <person name="Leite T.F."/>
            <person name="Margarido G.R.A."/>
            <person name="Almeida C.A."/>
            <person name="Ferrarezi J.A."/>
            <person name="Labate C.A."/>
        </authorList>
    </citation>
    <scope>NUCLEOTIDE SEQUENCE</scope>
    <source>
        <strain evidence="12">MF-1</strain>
    </source>
</reference>
<dbReference type="GO" id="GO:0006310">
    <property type="term" value="P:DNA recombination"/>
    <property type="evidence" value="ECO:0007669"/>
    <property type="project" value="UniProtKB-KW"/>
</dbReference>
<dbReference type="InterPro" id="IPR036397">
    <property type="entry name" value="RNaseH_sf"/>
</dbReference>
<evidence type="ECO:0000256" key="5">
    <source>
        <dbReference type="ARBA" id="ARBA00022801"/>
    </source>
</evidence>
<dbReference type="GO" id="GO:0004519">
    <property type="term" value="F:endonuclease activity"/>
    <property type="evidence" value="ECO:0007669"/>
    <property type="project" value="UniProtKB-KW"/>
</dbReference>
<dbReference type="Pfam" id="PF25597">
    <property type="entry name" value="SH3_retrovirus"/>
    <property type="match status" value="1"/>
</dbReference>
<keyword evidence="5" id="KW-0378">Hydrolase</keyword>
<keyword evidence="2" id="KW-0540">Nuclease</keyword>
<keyword evidence="3" id="KW-0479">Metal-binding</keyword>
<evidence type="ECO:0000256" key="9">
    <source>
        <dbReference type="ARBA" id="ARBA00022932"/>
    </source>
</evidence>
<keyword evidence="4" id="KW-0255">Endonuclease</keyword>
<evidence type="ECO:0000256" key="2">
    <source>
        <dbReference type="ARBA" id="ARBA00022722"/>
    </source>
</evidence>
<dbReference type="InterPro" id="IPR012337">
    <property type="entry name" value="RNaseH-like_sf"/>
</dbReference>
<feature type="domain" description="Retroviral polymerase SH3-like" evidence="11">
    <location>
        <begin position="487"/>
        <end position="544"/>
    </location>
</feature>
<keyword evidence="13" id="KW-1185">Reference proteome</keyword>
<evidence type="ECO:0000313" key="13">
    <source>
        <dbReference type="Proteomes" id="UP000765509"/>
    </source>
</evidence>
<comment type="caution">
    <text evidence="12">The sequence shown here is derived from an EMBL/GenBank/DDBJ whole genome shotgun (WGS) entry which is preliminary data.</text>
</comment>
<evidence type="ECO:0000256" key="3">
    <source>
        <dbReference type="ARBA" id="ARBA00022723"/>
    </source>
</evidence>
<dbReference type="PANTHER" id="PTHR42648">
    <property type="entry name" value="TRANSPOSASE, PUTATIVE-RELATED"/>
    <property type="match status" value="1"/>
</dbReference>
<protein>
    <recommendedName>
        <fullName evidence="11">Retroviral polymerase SH3-like domain-containing protein</fullName>
    </recommendedName>
</protein>